<dbReference type="Gene3D" id="3.10.105.10">
    <property type="entry name" value="Dipeptide-binding Protein, Domain 3"/>
    <property type="match status" value="1"/>
</dbReference>
<keyword evidence="3" id="KW-0813">Transport</keyword>
<dbReference type="GO" id="GO:0042597">
    <property type="term" value="C:periplasmic space"/>
    <property type="evidence" value="ECO:0007669"/>
    <property type="project" value="UniProtKB-ARBA"/>
</dbReference>
<dbReference type="RefSeq" id="WP_249319078.1">
    <property type="nucleotide sequence ID" value="NZ_JACRSN010000007.1"/>
</dbReference>
<feature type="domain" description="Solute-binding protein family 5" evidence="7">
    <location>
        <begin position="105"/>
        <end position="483"/>
    </location>
</feature>
<dbReference type="PIRSF" id="PIRSF002741">
    <property type="entry name" value="MppA"/>
    <property type="match status" value="1"/>
</dbReference>
<comment type="similarity">
    <text evidence="2">Belongs to the bacterial solute-binding protein 5 family.</text>
</comment>
<protein>
    <submittedName>
        <fullName evidence="8">Peptide ABC transporter substrate-binding protein</fullName>
    </submittedName>
</protein>
<dbReference type="AlphaFoldDB" id="A0A926D8W7"/>
<evidence type="ECO:0000313" key="8">
    <source>
        <dbReference type="EMBL" id="MBC8533578.1"/>
    </source>
</evidence>
<feature type="chain" id="PRO_5037978048" evidence="6">
    <location>
        <begin position="26"/>
        <end position="561"/>
    </location>
</feature>
<dbReference type="PROSITE" id="PS51257">
    <property type="entry name" value="PROKAR_LIPOPROTEIN"/>
    <property type="match status" value="1"/>
</dbReference>
<dbReference type="CDD" id="cd08504">
    <property type="entry name" value="PBP2_OppA"/>
    <property type="match status" value="1"/>
</dbReference>
<dbReference type="Proteomes" id="UP000651482">
    <property type="component" value="Unassembled WGS sequence"/>
</dbReference>
<comment type="subcellular location">
    <subcellularLocation>
        <location evidence="1">Cell envelope</location>
    </subcellularLocation>
</comment>
<dbReference type="PANTHER" id="PTHR30290:SF10">
    <property type="entry name" value="PERIPLASMIC OLIGOPEPTIDE-BINDING PROTEIN-RELATED"/>
    <property type="match status" value="1"/>
</dbReference>
<dbReference type="GO" id="GO:0015833">
    <property type="term" value="P:peptide transport"/>
    <property type="evidence" value="ECO:0007669"/>
    <property type="project" value="TreeGrafter"/>
</dbReference>
<feature type="signal peptide" evidence="6">
    <location>
        <begin position="1"/>
        <end position="25"/>
    </location>
</feature>
<evidence type="ECO:0000256" key="6">
    <source>
        <dbReference type="SAM" id="SignalP"/>
    </source>
</evidence>
<dbReference type="InterPro" id="IPR039424">
    <property type="entry name" value="SBP_5"/>
</dbReference>
<keyword evidence="4 6" id="KW-0732">Signal</keyword>
<dbReference type="Gene3D" id="3.90.76.10">
    <property type="entry name" value="Dipeptide-binding Protein, Domain 1"/>
    <property type="match status" value="1"/>
</dbReference>
<feature type="region of interest" description="Disordered" evidence="5">
    <location>
        <begin position="30"/>
        <end position="65"/>
    </location>
</feature>
<evidence type="ECO:0000256" key="1">
    <source>
        <dbReference type="ARBA" id="ARBA00004196"/>
    </source>
</evidence>
<evidence type="ECO:0000256" key="5">
    <source>
        <dbReference type="SAM" id="MobiDB-lite"/>
    </source>
</evidence>
<reference evidence="8" key="1">
    <citation type="submission" date="2020-08" db="EMBL/GenBank/DDBJ databases">
        <title>Genome public.</title>
        <authorList>
            <person name="Liu C."/>
            <person name="Sun Q."/>
        </authorList>
    </citation>
    <scope>NUCLEOTIDE SEQUENCE</scope>
    <source>
        <strain evidence="8">NSJ-40</strain>
    </source>
</reference>
<dbReference type="GO" id="GO:0043190">
    <property type="term" value="C:ATP-binding cassette (ABC) transporter complex"/>
    <property type="evidence" value="ECO:0007669"/>
    <property type="project" value="InterPro"/>
</dbReference>
<name>A0A926D8W7_9FIRM</name>
<feature type="compositionally biased region" description="Low complexity" evidence="5">
    <location>
        <begin position="33"/>
        <end position="52"/>
    </location>
</feature>
<comment type="caution">
    <text evidence="8">The sequence shown here is derived from an EMBL/GenBank/DDBJ whole genome shotgun (WGS) entry which is preliminary data.</text>
</comment>
<dbReference type="Pfam" id="PF00496">
    <property type="entry name" value="SBP_bac_5"/>
    <property type="match status" value="1"/>
</dbReference>
<dbReference type="Gene3D" id="3.40.190.10">
    <property type="entry name" value="Periplasmic binding protein-like II"/>
    <property type="match status" value="1"/>
</dbReference>
<evidence type="ECO:0000259" key="7">
    <source>
        <dbReference type="Pfam" id="PF00496"/>
    </source>
</evidence>
<dbReference type="GO" id="GO:0030313">
    <property type="term" value="C:cell envelope"/>
    <property type="evidence" value="ECO:0007669"/>
    <property type="project" value="UniProtKB-SubCell"/>
</dbReference>
<accession>A0A926D8W7</accession>
<proteinExistence type="inferred from homology"/>
<keyword evidence="9" id="KW-1185">Reference proteome</keyword>
<dbReference type="InterPro" id="IPR030678">
    <property type="entry name" value="Peptide/Ni-bd"/>
</dbReference>
<gene>
    <name evidence="8" type="ORF">IAG03_06070</name>
</gene>
<evidence type="ECO:0000256" key="3">
    <source>
        <dbReference type="ARBA" id="ARBA00022448"/>
    </source>
</evidence>
<dbReference type="SUPFAM" id="SSF53850">
    <property type="entry name" value="Periplasmic binding protein-like II"/>
    <property type="match status" value="1"/>
</dbReference>
<evidence type="ECO:0000313" key="9">
    <source>
        <dbReference type="Proteomes" id="UP000651482"/>
    </source>
</evidence>
<evidence type="ECO:0000256" key="2">
    <source>
        <dbReference type="ARBA" id="ARBA00005695"/>
    </source>
</evidence>
<dbReference type="InterPro" id="IPR000914">
    <property type="entry name" value="SBP_5_dom"/>
</dbReference>
<dbReference type="GO" id="GO:1904680">
    <property type="term" value="F:peptide transmembrane transporter activity"/>
    <property type="evidence" value="ECO:0007669"/>
    <property type="project" value="TreeGrafter"/>
</dbReference>
<dbReference type="PANTHER" id="PTHR30290">
    <property type="entry name" value="PERIPLASMIC BINDING COMPONENT OF ABC TRANSPORTER"/>
    <property type="match status" value="1"/>
</dbReference>
<sequence>MHSLKKQMISVGLALILLFSFSACAASGGGPGESSEASSQAESGESTASTGEENSDQPEQPQEPVVSYAVSTFPDSLDSAVTLSLFDAEILYHTSEGLVRLYQNTVQPGIAQRWEVDGAQYTFHLRDAVWEDGQPVTADDFVYAFRRALDPQVNPSLIGGLLSIKNALAYRSGNADASALGMEAPDDQTLVLTLESESPYFLNMLASDSHAYPVRQDAVETYGSDYAKSAAAYLSCGPFRLQSWDEETITMVRNDTYWDADKIHLEKLVCKLVPDGATRALMYESGELNAYIEFLKSNSTYYTDAKSACGNTLISLQVNMETEALANDDFRKALSQAIDRQTLVSGAATGGSEATNRFVSSIVSGSSGAYTAAYPMQGTALSGDLTAAKASLQTALQALALDKAPTLRFVCHDTAAAVPVAEALVDYWKQLGLTDVQLECLPAEEAITRCREKDYDLYLQVNNAAYLDPYAHLSQWTSNAAYNWTGWADETYDTMLEETNHLQNETERFQKLGECEQYLIDHGPQIPLYFRGYLYGAKENVTGISASGVGVGLEMLYAEVS</sequence>
<evidence type="ECO:0000256" key="4">
    <source>
        <dbReference type="ARBA" id="ARBA00022729"/>
    </source>
</evidence>
<dbReference type="EMBL" id="JACRSN010000007">
    <property type="protein sequence ID" value="MBC8533578.1"/>
    <property type="molecule type" value="Genomic_DNA"/>
</dbReference>
<organism evidence="8 9">
    <name type="scientific">Yeguia hominis</name>
    <dbReference type="NCBI Taxonomy" id="2763662"/>
    <lineage>
        <taxon>Bacteria</taxon>
        <taxon>Bacillati</taxon>
        <taxon>Bacillota</taxon>
        <taxon>Clostridia</taxon>
        <taxon>Eubacteriales</taxon>
        <taxon>Yeguiaceae</taxon>
        <taxon>Yeguia</taxon>
    </lineage>
</organism>